<dbReference type="InterPro" id="IPR012657">
    <property type="entry name" value="23S_rRNA-intervening_sequence"/>
</dbReference>
<dbReference type="PANTHER" id="PTHR38471">
    <property type="entry name" value="FOUR HELIX BUNDLE PROTEIN"/>
    <property type="match status" value="1"/>
</dbReference>
<gene>
    <name evidence="1" type="ORF">RLT85_03255</name>
</gene>
<evidence type="ECO:0000313" key="2">
    <source>
        <dbReference type="Proteomes" id="UP001182991"/>
    </source>
</evidence>
<dbReference type="InterPro" id="IPR036583">
    <property type="entry name" value="23S_rRNA_IVS_sf"/>
</dbReference>
<protein>
    <submittedName>
        <fullName evidence="1">Four helix bundle protein</fullName>
    </submittedName>
</protein>
<reference evidence="2" key="1">
    <citation type="submission" date="2023-07" db="EMBL/GenBank/DDBJ databases">
        <title>Isolating and identifying novel microbial strains from the Mariana Trench.</title>
        <authorList>
            <person name="Fu H."/>
        </authorList>
    </citation>
    <scope>NUCLEOTIDE SEQUENCE [LARGE SCALE GENOMIC DNA]</scope>
    <source>
        <strain evidence="2">T-y2</strain>
    </source>
</reference>
<keyword evidence="2" id="KW-1185">Reference proteome</keyword>
<name>A0ABU2KG14_9FLAO</name>
<dbReference type="Gene3D" id="1.20.1440.60">
    <property type="entry name" value="23S rRNA-intervening sequence"/>
    <property type="match status" value="1"/>
</dbReference>
<proteinExistence type="predicted"/>
<dbReference type="Pfam" id="PF05635">
    <property type="entry name" value="23S_rRNA_IVP"/>
    <property type="match status" value="1"/>
</dbReference>
<evidence type="ECO:0000313" key="1">
    <source>
        <dbReference type="EMBL" id="MDT0293642.1"/>
    </source>
</evidence>
<accession>A0ABU2KG14</accession>
<sequence>MTSQELENRLIDFAVVCIQITKNTNSSFASQHLCSQLIRSATSVALNYSEAIGAQSTRDYIHKMQICLKELRESKTNLRIQKEAVLTEKSVKMDNLIDESNQLI</sequence>
<dbReference type="PANTHER" id="PTHR38471:SF2">
    <property type="entry name" value="FOUR HELIX BUNDLE PROTEIN"/>
    <property type="match status" value="1"/>
</dbReference>
<dbReference type="EMBL" id="JAVRBG010000002">
    <property type="protein sequence ID" value="MDT0293642.1"/>
    <property type="molecule type" value="Genomic_DNA"/>
</dbReference>
<organism evidence="1 2">
    <name type="scientific">Mesonia ostreae</name>
    <dbReference type="NCBI Taxonomy" id="861110"/>
    <lineage>
        <taxon>Bacteria</taxon>
        <taxon>Pseudomonadati</taxon>
        <taxon>Bacteroidota</taxon>
        <taxon>Flavobacteriia</taxon>
        <taxon>Flavobacteriales</taxon>
        <taxon>Flavobacteriaceae</taxon>
        <taxon>Mesonia</taxon>
    </lineage>
</organism>
<dbReference type="RefSeq" id="WP_311400612.1">
    <property type="nucleotide sequence ID" value="NZ_JAVRBG010000002.1"/>
</dbReference>
<dbReference type="SUPFAM" id="SSF158446">
    <property type="entry name" value="IVS-encoded protein-like"/>
    <property type="match status" value="1"/>
</dbReference>
<comment type="caution">
    <text evidence="1">The sequence shown here is derived from an EMBL/GenBank/DDBJ whole genome shotgun (WGS) entry which is preliminary data.</text>
</comment>
<dbReference type="Proteomes" id="UP001182991">
    <property type="component" value="Unassembled WGS sequence"/>
</dbReference>
<dbReference type="NCBIfam" id="TIGR02436">
    <property type="entry name" value="four helix bundle protein"/>
    <property type="match status" value="1"/>
</dbReference>